<evidence type="ECO:0000256" key="2">
    <source>
        <dbReference type="ARBA" id="ARBA00022741"/>
    </source>
</evidence>
<dbReference type="Gene3D" id="3.40.50.300">
    <property type="entry name" value="P-loop containing nucleotide triphosphate hydrolases"/>
    <property type="match status" value="1"/>
</dbReference>
<keyword evidence="2" id="KW-0547">Nucleotide-binding</keyword>
<evidence type="ECO:0000259" key="4">
    <source>
        <dbReference type="Pfam" id="PF00931"/>
    </source>
</evidence>
<reference evidence="6" key="1">
    <citation type="submission" date="2023-04" db="EMBL/GenBank/DDBJ databases">
        <authorList>
            <person name="Vijverberg K."/>
            <person name="Xiong W."/>
            <person name="Schranz E."/>
        </authorList>
    </citation>
    <scope>NUCLEOTIDE SEQUENCE</scope>
</reference>
<evidence type="ECO:0000256" key="3">
    <source>
        <dbReference type="ARBA" id="ARBA00022821"/>
    </source>
</evidence>
<dbReference type="PANTHER" id="PTHR19338">
    <property type="entry name" value="TRANSLOCASE OF INNER MITOCHONDRIAL MEMBRANE 13 HOMOLOG"/>
    <property type="match status" value="1"/>
</dbReference>
<dbReference type="Pfam" id="PF18052">
    <property type="entry name" value="Rx_N"/>
    <property type="match status" value="1"/>
</dbReference>
<evidence type="ECO:0000313" key="7">
    <source>
        <dbReference type="Proteomes" id="UP001177003"/>
    </source>
</evidence>
<name>A0AA35VCT9_LACSI</name>
<accession>A0AA35VCT9</accession>
<organism evidence="6 7">
    <name type="scientific">Lactuca saligna</name>
    <name type="common">Willowleaf lettuce</name>
    <dbReference type="NCBI Taxonomy" id="75948"/>
    <lineage>
        <taxon>Eukaryota</taxon>
        <taxon>Viridiplantae</taxon>
        <taxon>Streptophyta</taxon>
        <taxon>Embryophyta</taxon>
        <taxon>Tracheophyta</taxon>
        <taxon>Spermatophyta</taxon>
        <taxon>Magnoliopsida</taxon>
        <taxon>eudicotyledons</taxon>
        <taxon>Gunneridae</taxon>
        <taxon>Pentapetalae</taxon>
        <taxon>asterids</taxon>
        <taxon>campanulids</taxon>
        <taxon>Asterales</taxon>
        <taxon>Asteraceae</taxon>
        <taxon>Cichorioideae</taxon>
        <taxon>Cichorieae</taxon>
        <taxon>Lactucinae</taxon>
        <taxon>Lactuca</taxon>
    </lineage>
</organism>
<dbReference type="InterPro" id="IPR027417">
    <property type="entry name" value="P-loop_NTPase"/>
</dbReference>
<keyword evidence="3" id="KW-0611">Plant defense</keyword>
<dbReference type="GO" id="GO:0006952">
    <property type="term" value="P:defense response"/>
    <property type="evidence" value="ECO:0007669"/>
    <property type="project" value="UniProtKB-KW"/>
</dbReference>
<dbReference type="InterPro" id="IPR002182">
    <property type="entry name" value="NB-ARC"/>
</dbReference>
<keyword evidence="1" id="KW-0677">Repeat</keyword>
<dbReference type="GO" id="GO:0043531">
    <property type="term" value="F:ADP binding"/>
    <property type="evidence" value="ECO:0007669"/>
    <property type="project" value="InterPro"/>
</dbReference>
<evidence type="ECO:0000313" key="6">
    <source>
        <dbReference type="EMBL" id="CAI9269285.1"/>
    </source>
</evidence>
<dbReference type="Gene3D" id="1.20.5.4130">
    <property type="match status" value="1"/>
</dbReference>
<sequence>MTEADKKRVVQLWLNNFHDLAYDIDDVLDDLVTEAIQFKLDREYDSNTNPNSSSSKVFKFFPTCFTNFSPSYGSRLSSKLDEITTKLNDLVEVKKCLGFVVNVNVDSSNRIEIRLEQTSLVDESKIIGRDGDKEALLGKLLGNDEKMRIVSIVGMGGIGKFTLAKILYKEEKVKDHFDLRA</sequence>
<protein>
    <submittedName>
        <fullName evidence="6">Uncharacterized protein</fullName>
    </submittedName>
</protein>
<dbReference type="PANTHER" id="PTHR19338:SF73">
    <property type="entry name" value="DISEASE RESISTANCE PROTEIN RGA2-LIKE"/>
    <property type="match status" value="1"/>
</dbReference>
<evidence type="ECO:0000256" key="1">
    <source>
        <dbReference type="ARBA" id="ARBA00022737"/>
    </source>
</evidence>
<dbReference type="AlphaFoldDB" id="A0AA35VCT9"/>
<dbReference type="Pfam" id="PF00931">
    <property type="entry name" value="NB-ARC"/>
    <property type="match status" value="1"/>
</dbReference>
<proteinExistence type="predicted"/>
<evidence type="ECO:0000259" key="5">
    <source>
        <dbReference type="Pfam" id="PF18052"/>
    </source>
</evidence>
<dbReference type="Proteomes" id="UP001177003">
    <property type="component" value="Chromosome 1"/>
</dbReference>
<keyword evidence="7" id="KW-1185">Reference proteome</keyword>
<gene>
    <name evidence="6" type="ORF">LSALG_LOCUS9668</name>
</gene>
<dbReference type="InterPro" id="IPR041118">
    <property type="entry name" value="Rx_N"/>
</dbReference>
<feature type="domain" description="Disease resistance N-terminal" evidence="5">
    <location>
        <begin position="5"/>
        <end position="52"/>
    </location>
</feature>
<dbReference type="SUPFAM" id="SSF52540">
    <property type="entry name" value="P-loop containing nucleoside triphosphate hydrolases"/>
    <property type="match status" value="1"/>
</dbReference>
<dbReference type="EMBL" id="OX465077">
    <property type="protein sequence ID" value="CAI9269285.1"/>
    <property type="molecule type" value="Genomic_DNA"/>
</dbReference>
<feature type="domain" description="NB-ARC" evidence="4">
    <location>
        <begin position="131"/>
        <end position="179"/>
    </location>
</feature>